<dbReference type="InterPro" id="IPR032821">
    <property type="entry name" value="PKS_assoc"/>
</dbReference>
<dbReference type="Pfam" id="PF00550">
    <property type="entry name" value="PP-binding"/>
    <property type="match status" value="4"/>
</dbReference>
<dbReference type="EMBL" id="CABVLI010000049">
    <property type="protein sequence ID" value="VVT32020.1"/>
    <property type="molecule type" value="Genomic_DNA"/>
</dbReference>
<dbReference type="GO" id="GO:0031177">
    <property type="term" value="F:phosphopantetheine binding"/>
    <property type="evidence" value="ECO:0007669"/>
    <property type="project" value="InterPro"/>
</dbReference>
<dbReference type="NCBIfam" id="TIGR01733">
    <property type="entry name" value="AA-adenyl-dom"/>
    <property type="match status" value="3"/>
</dbReference>
<dbReference type="InterPro" id="IPR016039">
    <property type="entry name" value="Thiolase-like"/>
</dbReference>
<gene>
    <name evidence="12" type="ORF">SPHINGO391_530057</name>
</gene>
<dbReference type="InterPro" id="IPR015421">
    <property type="entry name" value="PyrdxlP-dep_Trfase_major"/>
</dbReference>
<dbReference type="SUPFAM" id="SSF52777">
    <property type="entry name" value="CoA-dependent acyltransferases"/>
    <property type="match status" value="8"/>
</dbReference>
<dbReference type="Gene3D" id="3.90.1150.10">
    <property type="entry name" value="Aspartate Aminotransferase, domain 1"/>
    <property type="match status" value="1"/>
</dbReference>
<comment type="similarity">
    <text evidence="7">In the C-terminal section; belongs to the NRP synthetase family.</text>
</comment>
<dbReference type="InterPro" id="IPR042099">
    <property type="entry name" value="ANL_N_sf"/>
</dbReference>
<keyword evidence="3" id="KW-0597">Phosphoprotein</keyword>
<evidence type="ECO:0000313" key="12">
    <source>
        <dbReference type="EMBL" id="VVT32020.1"/>
    </source>
</evidence>
<dbReference type="InterPro" id="IPR025110">
    <property type="entry name" value="AMP-bd_C"/>
</dbReference>
<dbReference type="NCBIfam" id="NF003417">
    <property type="entry name" value="PRK04813.1"/>
    <property type="match status" value="3"/>
</dbReference>
<dbReference type="Proteomes" id="UP000326857">
    <property type="component" value="Unassembled WGS sequence"/>
</dbReference>
<dbReference type="InterPro" id="IPR010071">
    <property type="entry name" value="AA_adenyl_dom"/>
</dbReference>
<dbReference type="Gene3D" id="2.30.38.10">
    <property type="entry name" value="Luciferase, Domain 3"/>
    <property type="match status" value="1"/>
</dbReference>
<dbReference type="Gene3D" id="3.40.366.10">
    <property type="entry name" value="Malonyl-Coenzyme A Acyl Carrier Protein, domain 2"/>
    <property type="match status" value="1"/>
</dbReference>
<dbReference type="InterPro" id="IPR016035">
    <property type="entry name" value="Acyl_Trfase/lysoPLipase"/>
</dbReference>
<dbReference type="SUPFAM" id="SSF52151">
    <property type="entry name" value="FabD/lysophospholipase-like"/>
    <property type="match status" value="1"/>
</dbReference>
<organism evidence="12 13">
    <name type="scientific">Sphingomonas aurantiaca</name>
    <dbReference type="NCBI Taxonomy" id="185949"/>
    <lineage>
        <taxon>Bacteria</taxon>
        <taxon>Pseudomonadati</taxon>
        <taxon>Pseudomonadota</taxon>
        <taxon>Alphaproteobacteria</taxon>
        <taxon>Sphingomonadales</taxon>
        <taxon>Sphingomonadaceae</taxon>
        <taxon>Sphingomonas</taxon>
    </lineage>
</organism>
<dbReference type="FunFam" id="3.40.50.12780:FF:000012">
    <property type="entry name" value="Non-ribosomal peptide synthetase"/>
    <property type="match status" value="1"/>
</dbReference>
<dbReference type="SUPFAM" id="SSF53383">
    <property type="entry name" value="PLP-dependent transferases"/>
    <property type="match status" value="1"/>
</dbReference>
<dbReference type="GO" id="GO:0043041">
    <property type="term" value="P:amino acid activation for nonribosomal peptide biosynthetic process"/>
    <property type="evidence" value="ECO:0007669"/>
    <property type="project" value="TreeGrafter"/>
</dbReference>
<dbReference type="InterPro" id="IPR014031">
    <property type="entry name" value="Ketoacyl_synth_C"/>
</dbReference>
<dbReference type="Pfam" id="PF00668">
    <property type="entry name" value="Condensation"/>
    <property type="match status" value="4"/>
</dbReference>
<dbReference type="Gene3D" id="1.10.1200.10">
    <property type="entry name" value="ACP-like"/>
    <property type="match status" value="4"/>
</dbReference>
<feature type="domain" description="Carrier" evidence="10">
    <location>
        <begin position="3999"/>
        <end position="4074"/>
    </location>
</feature>
<feature type="region of interest" description="Disordered" evidence="9">
    <location>
        <begin position="1077"/>
        <end position="1099"/>
    </location>
</feature>
<dbReference type="InterPro" id="IPR015424">
    <property type="entry name" value="PyrdxlP-dep_Trfase"/>
</dbReference>
<dbReference type="PANTHER" id="PTHR45527">
    <property type="entry name" value="NONRIBOSOMAL PEPTIDE SYNTHETASE"/>
    <property type="match status" value="1"/>
</dbReference>
<dbReference type="Gene3D" id="3.40.50.12780">
    <property type="entry name" value="N-terminal domain of ligase-like"/>
    <property type="match status" value="2"/>
</dbReference>
<dbReference type="Pfam" id="PF00202">
    <property type="entry name" value="Aminotran_3"/>
    <property type="match status" value="1"/>
</dbReference>
<evidence type="ECO:0000256" key="4">
    <source>
        <dbReference type="ARBA" id="ARBA00022679"/>
    </source>
</evidence>
<dbReference type="GO" id="GO:0006633">
    <property type="term" value="P:fatty acid biosynthetic process"/>
    <property type="evidence" value="ECO:0007669"/>
    <property type="project" value="InterPro"/>
</dbReference>
<keyword evidence="4" id="KW-0808">Transferase</keyword>
<dbReference type="GO" id="GO:0005737">
    <property type="term" value="C:cytoplasm"/>
    <property type="evidence" value="ECO:0007669"/>
    <property type="project" value="TreeGrafter"/>
</dbReference>
<dbReference type="SUPFAM" id="SSF47336">
    <property type="entry name" value="ACP-like"/>
    <property type="match status" value="4"/>
</dbReference>
<dbReference type="SUPFAM" id="SSF53901">
    <property type="entry name" value="Thiolase-like"/>
    <property type="match status" value="1"/>
</dbReference>
<dbReference type="InterPro" id="IPR014030">
    <property type="entry name" value="Ketoacyl_synth_N"/>
</dbReference>
<dbReference type="PANTHER" id="PTHR45527:SF1">
    <property type="entry name" value="FATTY ACID SYNTHASE"/>
    <property type="match status" value="1"/>
</dbReference>
<dbReference type="PROSITE" id="PS00012">
    <property type="entry name" value="PHOSPHOPANTETHEINE"/>
    <property type="match status" value="4"/>
</dbReference>
<dbReference type="InterPro" id="IPR045851">
    <property type="entry name" value="AMP-bd_C_sf"/>
</dbReference>
<dbReference type="Pfam" id="PF13193">
    <property type="entry name" value="AMP-binding_C"/>
    <property type="match status" value="2"/>
</dbReference>
<comment type="cofactor">
    <cofactor evidence="1">
        <name>pantetheine 4'-phosphate</name>
        <dbReference type="ChEBI" id="CHEBI:47942"/>
    </cofactor>
</comment>
<evidence type="ECO:0000256" key="6">
    <source>
        <dbReference type="ARBA" id="ARBA00022898"/>
    </source>
</evidence>
<dbReference type="InterPro" id="IPR001227">
    <property type="entry name" value="Ac_transferase_dom_sf"/>
</dbReference>
<dbReference type="SUPFAM" id="SSF55048">
    <property type="entry name" value="Probable ACP-binding domain of malonyl-CoA ACP transacylase"/>
    <property type="match status" value="1"/>
</dbReference>
<dbReference type="SMART" id="SM00827">
    <property type="entry name" value="PKS_AT"/>
    <property type="match status" value="1"/>
</dbReference>
<dbReference type="GO" id="GO:0008483">
    <property type="term" value="F:transaminase activity"/>
    <property type="evidence" value="ECO:0007669"/>
    <property type="project" value="InterPro"/>
</dbReference>
<dbReference type="GO" id="GO:0044550">
    <property type="term" value="P:secondary metabolite biosynthetic process"/>
    <property type="evidence" value="ECO:0007669"/>
    <property type="project" value="TreeGrafter"/>
</dbReference>
<dbReference type="Gene3D" id="3.40.640.10">
    <property type="entry name" value="Type I PLP-dependent aspartate aminotransferase-like (Major domain)"/>
    <property type="match status" value="1"/>
</dbReference>
<evidence type="ECO:0000256" key="5">
    <source>
        <dbReference type="ARBA" id="ARBA00022737"/>
    </source>
</evidence>
<dbReference type="Gene3D" id="3.30.70.3290">
    <property type="match status" value="1"/>
</dbReference>
<dbReference type="InterPro" id="IPR020841">
    <property type="entry name" value="PKS_Beta-ketoAc_synthase_dom"/>
</dbReference>
<dbReference type="Gene3D" id="3.30.300.30">
    <property type="match status" value="3"/>
</dbReference>
<dbReference type="CDD" id="cd19531">
    <property type="entry name" value="LCL_NRPS-like"/>
    <property type="match status" value="2"/>
</dbReference>
<dbReference type="Pfam" id="PF00501">
    <property type="entry name" value="AMP-binding"/>
    <property type="match status" value="3"/>
</dbReference>
<dbReference type="NCBIfam" id="TIGR01720">
    <property type="entry name" value="NRPS-para261"/>
    <property type="match status" value="1"/>
</dbReference>
<evidence type="ECO:0000256" key="7">
    <source>
        <dbReference type="ARBA" id="ARBA00029443"/>
    </source>
</evidence>
<keyword evidence="6" id="KW-0663">Pyridoxal phosphate</keyword>
<evidence type="ECO:0000313" key="13">
    <source>
        <dbReference type="Proteomes" id="UP000326857"/>
    </source>
</evidence>
<feature type="compositionally biased region" description="Low complexity" evidence="9">
    <location>
        <begin position="1077"/>
        <end position="1093"/>
    </location>
</feature>
<feature type="domain" description="Carrier" evidence="10">
    <location>
        <begin position="2524"/>
        <end position="2598"/>
    </location>
</feature>
<dbReference type="PROSITE" id="PS50075">
    <property type="entry name" value="CARRIER"/>
    <property type="match status" value="4"/>
</dbReference>
<dbReference type="Pfam" id="PF00109">
    <property type="entry name" value="ketoacyl-synt"/>
    <property type="match status" value="1"/>
</dbReference>
<evidence type="ECO:0000256" key="3">
    <source>
        <dbReference type="ARBA" id="ARBA00022553"/>
    </source>
</evidence>
<dbReference type="CDD" id="cd19543">
    <property type="entry name" value="DCL_NRPS"/>
    <property type="match status" value="1"/>
</dbReference>
<evidence type="ECO:0008006" key="14">
    <source>
        <dbReference type="Google" id="ProtNLM"/>
    </source>
</evidence>
<evidence type="ECO:0000256" key="8">
    <source>
        <dbReference type="ARBA" id="ARBA00054155"/>
    </source>
</evidence>
<dbReference type="Pfam" id="PF16197">
    <property type="entry name" value="KAsynt_C_assoc"/>
    <property type="match status" value="1"/>
</dbReference>
<dbReference type="Gene3D" id="3.40.47.10">
    <property type="match status" value="1"/>
</dbReference>
<dbReference type="Pfam" id="PF00698">
    <property type="entry name" value="Acyl_transf_1"/>
    <property type="match status" value="1"/>
</dbReference>
<dbReference type="InterPro" id="IPR001242">
    <property type="entry name" value="Condensation_dom"/>
</dbReference>
<dbReference type="GO" id="GO:0030170">
    <property type="term" value="F:pyridoxal phosphate binding"/>
    <property type="evidence" value="ECO:0007669"/>
    <property type="project" value="InterPro"/>
</dbReference>
<dbReference type="InterPro" id="IPR009081">
    <property type="entry name" value="PP-bd_ACP"/>
</dbReference>
<comment type="function">
    <text evidence="8">Involved in production of the polyketide antibiotic thailandamide.</text>
</comment>
<evidence type="ECO:0000259" key="10">
    <source>
        <dbReference type="PROSITE" id="PS50075"/>
    </source>
</evidence>
<reference evidence="12 13" key="1">
    <citation type="submission" date="2019-09" db="EMBL/GenBank/DDBJ databases">
        <authorList>
            <person name="Dittami M. S."/>
        </authorList>
    </citation>
    <scope>NUCLEOTIDE SEQUENCE [LARGE SCALE GENOMIC DNA]</scope>
    <source>
        <strain evidence="12">SPHINGO391</strain>
    </source>
</reference>
<dbReference type="PROSITE" id="PS00606">
    <property type="entry name" value="KS3_1"/>
    <property type="match status" value="1"/>
</dbReference>
<name>A0A5E8AKR2_9SPHN</name>
<keyword evidence="2" id="KW-0596">Phosphopantetheine</keyword>
<dbReference type="SMART" id="SM00825">
    <property type="entry name" value="PKS_KS"/>
    <property type="match status" value="1"/>
</dbReference>
<dbReference type="Gene3D" id="3.30.559.30">
    <property type="entry name" value="Nonribosomal peptide synthetase, condensation domain"/>
    <property type="match status" value="4"/>
</dbReference>
<dbReference type="Gene3D" id="3.30.559.10">
    <property type="entry name" value="Chloramphenicol acetyltransferase-like domain"/>
    <property type="match status" value="4"/>
</dbReference>
<feature type="domain" description="Ketosynthase family 3 (KS3)" evidence="11">
    <location>
        <begin position="33"/>
        <end position="459"/>
    </location>
</feature>
<dbReference type="InterPro" id="IPR020806">
    <property type="entry name" value="PKS_PP-bd"/>
</dbReference>
<dbReference type="SUPFAM" id="SSF56801">
    <property type="entry name" value="Acetyl-CoA synthetase-like"/>
    <property type="match status" value="3"/>
</dbReference>
<evidence type="ECO:0000256" key="9">
    <source>
        <dbReference type="SAM" id="MobiDB-lite"/>
    </source>
</evidence>
<dbReference type="InterPro" id="IPR010060">
    <property type="entry name" value="NRPS_synth"/>
</dbReference>
<dbReference type="GO" id="GO:0004315">
    <property type="term" value="F:3-oxoacyl-[acyl-carrier-protein] synthase activity"/>
    <property type="evidence" value="ECO:0007669"/>
    <property type="project" value="InterPro"/>
</dbReference>
<dbReference type="InterPro" id="IPR014043">
    <property type="entry name" value="Acyl_transferase_dom"/>
</dbReference>
<dbReference type="InterPro" id="IPR036736">
    <property type="entry name" value="ACP-like_sf"/>
</dbReference>
<evidence type="ECO:0000259" key="11">
    <source>
        <dbReference type="PROSITE" id="PS52004"/>
    </source>
</evidence>
<proteinExistence type="inferred from homology"/>
<dbReference type="InterPro" id="IPR016036">
    <property type="entry name" value="Malonyl_transacylase_ACP-bd"/>
</dbReference>
<protein>
    <recommendedName>
        <fullName evidence="14">Amino acid adenylation domain-containing protein</fullName>
    </recommendedName>
</protein>
<feature type="domain" description="Carrier" evidence="10">
    <location>
        <begin position="925"/>
        <end position="1003"/>
    </location>
</feature>
<dbReference type="Pfam" id="PF02801">
    <property type="entry name" value="Ketoacyl-synt_C"/>
    <property type="match status" value="1"/>
</dbReference>
<dbReference type="InterPro" id="IPR015422">
    <property type="entry name" value="PyrdxlP-dep_Trfase_small"/>
</dbReference>
<dbReference type="InterPro" id="IPR023213">
    <property type="entry name" value="CAT-like_dom_sf"/>
</dbReference>
<accession>A0A5E8AKR2</accession>
<keyword evidence="5" id="KW-0677">Repeat</keyword>
<dbReference type="SMART" id="SM01294">
    <property type="entry name" value="PKS_PP_betabranch"/>
    <property type="match status" value="1"/>
</dbReference>
<dbReference type="InterPro" id="IPR000873">
    <property type="entry name" value="AMP-dep_synth/lig_dom"/>
</dbReference>
<dbReference type="FunFam" id="3.40.50.980:FF:000001">
    <property type="entry name" value="Non-ribosomal peptide synthetase"/>
    <property type="match status" value="1"/>
</dbReference>
<dbReference type="FunFam" id="3.40.47.10:FF:000019">
    <property type="entry name" value="Polyketide synthase type I"/>
    <property type="match status" value="1"/>
</dbReference>
<sequence>MDAASRDHYVEALRKASAHIRALTAEQAARALERPIAIVGMGCRFPGGANDPERFWALLERGGDAVAEIPADRFDLDRWWSADPDAPGRIYVREAALIDDVRSFDPAFFRITPAEAEALDPQQRLLLEVSWEAFEDAAIDVRRLAGSRTGVFIGLSNYDYIQAHVHSGDPARITAYSGSGVMFSTAAGRLSYFYDLRGPCITLDTACSSSLVALDAAITALRQRDCDVALAGGVSLMLSPDSSVALCKVKALAADGRSRAFDDAATGYGRGEGCGLVVLKRLSDAVRDGDLIHGVLAGSAVNHDGRSNGLTAPNGLAQQAVLRSALADAGITPDRIDYVEAHGTGTPLGDPIEFGALDAVFGDRPRAQGLKLGSVKTNIGHTEAAAGIAGVIKAVLAIRHRTLPPSIHFDTPNRHIDWARSTLSVVAAATAWPETDHDPAVGVSSFGLSGTNAHVIVTAAPVSERAPPSRRLPYVLPLSAASPAALTAAAARWAETIAAADPEMLGELAATAAARTPLPHRAVAIGTNSAALAQALAAIDPPRPDSPAPGPRLAFLFSGQGAHYAGMGRALHAAEPIFRAAFDRCAAVADALLGQSLLGLLDDAPALSQTGFAQPATFALQWALAELWASWGVLPDAVAGHSIGEFAAATVAGVLSPEAAMRLVIARAAGMQALPAGGAMAAVFTDVDTVRAALASQGDRVAVAAINAARAVTVSGDAAALDTVLAALHQAGIEAIRLDVSHAFHSPLMAPMLPRFHAAAMDETPAAGTIAVYSTVTGARLAPDTPLDADYWVRQISAPVRFADAVAALQADRFDRFLEIGPGDVVAGFARQAGARVALASLRRGTDAATQMATTAAALWNDGMAVDWSARSGKPTRTVGAPHYPFQRKPYWLEVGPLRPPAWSDQQQQQQQAGVATQTEGHRMETRTPIVDHLVTTLALVAGFDRAEINPSQHLTDMGLDSLMLLKLGQAVERDYGVELKMSQLFNELGTLGNIARYLAGRATRLPESALPATAPDPVVASPVAADSAPTPPLATHGSESGLFQQQLQAMTDLAAQHLRGLAELSRLQLASATAQPAPAQPSVVAPRPSVAAPAPPRPNIPAPIPVAQIRGINLAGARLTEEQQQFVDELITRHLARAGSSKTITRDSRHVLADWKHTLSFWGQLKEAKFPIVSAASKGARVTDIDGNVYIDIAMGMGVHFFGHAPDFIHDALKQQLELGIELGTQTPFASKAALLLTGLTGTERVAFSNTGSEVVMVALRLARAATGRKTVVLFKNSYHGIFDGVLATEEDGERVPIGLGTPEGMIEDLVILPYDSPASLDYIRAHGDDLAAVLVEPVQSRNPDLQPQGFLKALRKLTTQSGTALIFDEMINGFRIAPGGAREWFGVDADIALYGKIVGGGMPIGVIAGKARFLDYIDGGDWAYGDRSGPQSAMIYFGGTFCRNPATMVTTHAALAHLHAEGPALQARTTARTTAFCDRLNHWFERERVPLRARYFSSQWRIVPVGVQDREPIELELLYLSMMVRGVYTWERRISFFSTAHGEADIAIVFAVITAAIEEIRARGFAWSIDAYPDPQFTPLSSPERRMYALAQRDGGDLPYHLPQAFVVDGPLDIDRLEEAFRTVILRHEALRTAFVTIDGEPLAKRIAEPRFAIARETIDASEVDSCLRRFVRPFDLAEAPLMRVGVATLAPDRHLLMADAHHIAVDGLSFDIVAGDLMAAYEGHALAPVAYDARAARRAVDAGGEGARGAANAAFWRDQLADPPTLDLPTDRARPRDRDFTGDVVVRALSADRVASLKTLAKTSGNSLYIVLLAAWSAFLHRLTDQDDIVVGGASSGRETVAAASAVGMFVNTILFRTRPRADMPFTQHLAAVTATALAAYDHGDFPFEAMAAMAPNPEPGRNALFDTMLSYENTTARAFRIDDLVFTSHDVPITAAMFDLALDVAELDGALTLRFAFATALFDRGTIEHWADAFLQMLDALPGDPDRPLGRIDLQTPGERSLIAQVNATAARYPEVTLADLFTASATRHAERTAVIFGDTRLSYADLDRRSAALSAAIADRAPVGASVCMLLPRSEACVVAALAILRAGCVFVPLDPRAPAALLDHILRDSACAVVITDATTAPLLPEAHRALALDHAATGDARPRPARAPDEVAYSIYTSGSTGLPKGCLVTHRNVVRLLANDRPVIAFGPHDVGVCAHSFAFDFSIWEIWCALAHGGSVVIADGETARDPRLLLDLVQAHRVTVLNQTPAAFYGFVDAVRATPVPDLASHLRAVIFGGDLLEFGYLRPWVALYPLDRIALINVYGITETTVHVSWHRIAAADLDQGRSIIGRPLPETTIEVVDANGLPSPIGVPGELWIGGGGVCLGYRNRADLTAERFVDTPGRRRYRSGDIGRRTADGAITYIGRNDHQVQVRGHRIELAGIQHWLVLHPDIEQAVVIAHADADRHTQLVAYIVAAADLAPDMLRAYLGDHLPGYAIPAQFVSLPALPLTANGKLDRAALPVPDAASAIPSPAIQPPTTTMETTIAAVWADVLRTPTIGTDQNYFALGGDSIKALQIVSRLHQAGVATTVAQVLNAKTVAALATIVARSRPQAEVAASSDTASLTPIQHWFVETHGASGHFNNAALLAADDIDTEALAKAVAALVARHEGLHQTLDLSVTSPRVRLARDMTVPIEQITVASVAELTAHAADAQTRFDVAHAPLLRFVHYRLPGTERLLILCHHLVIDGVSWRILIEDLLSAYTTARTGAPIALPCAGRWTEWSAALAEAAQDPALLGEVAYWHRIETADIAPLPCDFDDDRNAVGDARTVRLTLDEAATARLVAAASADETGMAAHLLAATALACRACFRLDRLRIRLEGHGRAEIAPALDQSRTVGWFTTLFPALVDIGTAEDRSSAASHVASMLGAIPRKGIGYGLLRYLAPASARAGLVFGPAPELGFNYLGHFDTALGGGFHLADEPTGGLLAPTLRRPELLDIEAAIIGGCLEMAIGYGERLHARATIERFAAAMRDALAPSAADEVASPALLAAADLTPAAIETVLALSPLQEGMYFHAATGDRHAYLQQFTYRIRGPLDHTAYAAAWQQLTARHQALRAAIAAAPGDSPRQLILKDRPIPIRHEDVRRLSKAKRTTAVTALAEAERTGFDLAHDPLVRIVLVRLGEAESDVILTLHHIISDGWSLGVMMAELRALYRAQVDGQVADLPPAPPLSQHIAWLAKQDEQAARRFWSARLHEAPSPSTIPGIRPGDGHGYAVAEQAFAFDASTTRSLTTLAASQDITLNTLVQAMWATLLAGFNGSDDVIFGAIASGRPADLADVERMVGLFLQPIPVRARIAPDDTIATLAQRLQRDANDAAPFHYFPLAAMQRLGGTRRAVFDHVLVFENYPFADGSNGVLHIGDVRAVEQMHFDFSLVVQPGDTLEIKVTYNRHALDAAEIDRIETQWRALAATLLEAPDRPLGSIDLGGAVELAPSAPSAGTVLDLFARQAADHPEAIAVDDGTDTVSYEALDARADALARVLVGIGVGHGDRVAAFLPSGADHIATMLAVWKCAAVFVPLDIDAPARRLAHLVAQIAPAALVTTEPLRNCIASSSDLPADRIIAWVANGTVPAAADADLPALHPTPTDAAYVMFTSGSTGTPKAILASHAGLRHFIDWEIAELGIGAGTRVANLALPTFDVSLRDIFLPLAAGGTACIAPRAVRRDGAALVAWLSSEKIAVAHVVPSIFRLALKAIEEAPTALPDLRHLLFGGEMLWGADVERARATLGGAVTLRNLYGPSETTLAKCCYRIDGPVAPARAIPVGAPLPGTQVLIVKDDRLAAPGAIGELYIAPPFAPLGYLGDAQKTAEHFITRAEWGDRVFYRTGDLGRSLANGAIEVCGRLDGQVKVNGVRIELGEIEQAAMASDEVDAAVAIAHKREDGELSLACYYTLTRPLDPAALRARLALELPAPVMPHFLIPLDALPLGVNGKVDRRALPKPEELVTGRIAHVEPDGAVETRVAAIWSEVLGLKRIGATTPFFEVGGDSLRAIRVLTRINAEFGAALSIGAFFTAPTVRAMAAALAPTSKARAQIPIVPLAEDYPVSHAQRRLWVLAQLGGNPAAYVLSAAYRLDGALAADALISAIEALPMRHDALRTVFLSTPDGVRQRPLADLSFEVATADLTEAADPEQTALALAEANAARSFDLATGPLLAATLLTLAPDRHVLLFAVHHIVSDAESVTVMVEEIVQLARGAALPPLRLQLKEQAAVEAAWLRTPAATATRDWWHAQLHAMPDRLDLPFDRLPPPMPSYDGDRVSVMIDTATIDALRAVARAADTTVFAGLVALVAALLQRHTACDALMLGMPVACRDDADFERQVGFYVNLLPLRLELDDRHDVAGLVRHAGATIAAAIDHRAYPFDRLVEELHLTTDDGRPPAFDVAVVFQDGGQRVFAFDGVTVTPFGRDPGIAKYPLSFEFVEHDDGITLNVEYATDLFDRARIERMARHFANLVKAAVTDPTAKVTTLDLFDAAERDVLMPPVETIALPEPATVPAQFAAWVARHPDAAAVIGLGTTLSYADLDDRANALARALAGRGIGQNHVVAVLLDRSEMLVVAFLGVLMAGAIYLPLDPSYPPERIAFMLEDSGARVVLTEGHVEDSPATQALEILDIRALGDDRNAEPDPPAADDLAYLIYTSGSTGRPNGVLLEHRGAVSLALAQRHGLQIEPEDRIVQFAPSSFDASVWEMVMALLNGACLVVVTIDQIRDPRAFARRLADTRVTVATVPPSYLATLDDAALAPLDLLITAGEAPDAARAARLARRMGVVNAYGPTETTVCASWHHVDARLDASRAIPIGRAIANAAVIVLDRFGNLAPLGVAGELHIGGAGLARGYHDRPDLTRAAFVDHPLVPGERLYRTGDRGIVDTDGTIRFAGRRDRQVKLRGHRIELAEVERAILRLPGVAAVAVALRPGPSNDELVAFVIPDGQADTAALSRALAQHLPAAMLPSRWVPLADLPMMPNGKVDYAALVDTPAGPTPSTTFDDPREALVAAAWVGVLGHSEFGRHDRFFAVGGDSIRAIQVIGRLLASGHGIEMRAFLTYPSVAGIAALLAEAPDAAAPSARVDLADVEALFGHG</sequence>
<dbReference type="CDD" id="cd05930">
    <property type="entry name" value="A_NRPS"/>
    <property type="match status" value="2"/>
</dbReference>
<feature type="domain" description="Carrier" evidence="10">
    <location>
        <begin position="5028"/>
        <end position="5102"/>
    </location>
</feature>
<dbReference type="CDD" id="cd00833">
    <property type="entry name" value="PKS"/>
    <property type="match status" value="1"/>
</dbReference>
<dbReference type="FunFam" id="1.10.1200.10:FF:000005">
    <property type="entry name" value="Nonribosomal peptide synthetase 1"/>
    <property type="match status" value="1"/>
</dbReference>
<dbReference type="PROSITE" id="PS52004">
    <property type="entry name" value="KS3_2"/>
    <property type="match status" value="1"/>
</dbReference>
<dbReference type="InterPro" id="IPR018201">
    <property type="entry name" value="Ketoacyl_synth_AS"/>
</dbReference>
<dbReference type="InterPro" id="IPR020845">
    <property type="entry name" value="AMP-binding_CS"/>
</dbReference>
<feature type="region of interest" description="Disordered" evidence="9">
    <location>
        <begin position="901"/>
        <end position="922"/>
    </location>
</feature>
<dbReference type="SMART" id="SM00823">
    <property type="entry name" value="PKS_PP"/>
    <property type="match status" value="4"/>
</dbReference>
<dbReference type="InterPro" id="IPR006162">
    <property type="entry name" value="Ppantetheine_attach_site"/>
</dbReference>
<dbReference type="Gene3D" id="3.40.50.980">
    <property type="match status" value="2"/>
</dbReference>
<evidence type="ECO:0000256" key="1">
    <source>
        <dbReference type="ARBA" id="ARBA00001957"/>
    </source>
</evidence>
<dbReference type="RefSeq" id="WP_151992138.1">
    <property type="nucleotide sequence ID" value="NZ_LR701528.1"/>
</dbReference>
<evidence type="ECO:0000256" key="2">
    <source>
        <dbReference type="ARBA" id="ARBA00022450"/>
    </source>
</evidence>
<dbReference type="PROSITE" id="PS00455">
    <property type="entry name" value="AMP_BINDING"/>
    <property type="match status" value="1"/>
</dbReference>
<dbReference type="InterPro" id="IPR005814">
    <property type="entry name" value="Aminotrans_3"/>
</dbReference>